<dbReference type="NCBIfam" id="TIGR01764">
    <property type="entry name" value="excise"/>
    <property type="match status" value="1"/>
</dbReference>
<dbReference type="GO" id="GO:0003677">
    <property type="term" value="F:DNA binding"/>
    <property type="evidence" value="ECO:0007669"/>
    <property type="project" value="InterPro"/>
</dbReference>
<dbReference type="EMBL" id="QRVJ01000019">
    <property type="protein sequence ID" value="RGS34789.1"/>
    <property type="molecule type" value="Genomic_DNA"/>
</dbReference>
<comment type="caution">
    <text evidence="2">The sequence shown here is derived from an EMBL/GenBank/DDBJ whole genome shotgun (WGS) entry which is preliminary data.</text>
</comment>
<sequence>MPSSSVLIPRICEYCDKPFMARSVNTRFCSTICNNKSLRERKKREKEEQRQISLLDTKKNKIADIQTRPYISVSEAAQLIGVSKSTIRRMLCRGMLAGANLGIRLTRIDRTQLEQLFTSIIVPEEQIKPKFYELDKCYTIGECLKKYNIPECRLESIIRAFNIPKRKVGNYVYIPRIEIDRVLNKIDGNMENA</sequence>
<evidence type="ECO:0000259" key="1">
    <source>
        <dbReference type="Pfam" id="PF12728"/>
    </source>
</evidence>
<organism evidence="2 3">
    <name type="scientific">Bacteroides cellulosilyticus</name>
    <dbReference type="NCBI Taxonomy" id="246787"/>
    <lineage>
        <taxon>Bacteria</taxon>
        <taxon>Pseudomonadati</taxon>
        <taxon>Bacteroidota</taxon>
        <taxon>Bacteroidia</taxon>
        <taxon>Bacteroidales</taxon>
        <taxon>Bacteroidaceae</taxon>
        <taxon>Bacteroides</taxon>
    </lineage>
</organism>
<feature type="domain" description="Helix-turn-helix" evidence="1">
    <location>
        <begin position="70"/>
        <end position="117"/>
    </location>
</feature>
<dbReference type="AlphaFoldDB" id="A0A412ID77"/>
<name>A0A412ID77_9BACE</name>
<dbReference type="Proteomes" id="UP000283341">
    <property type="component" value="Unassembled WGS sequence"/>
</dbReference>
<reference evidence="2 3" key="1">
    <citation type="submission" date="2018-08" db="EMBL/GenBank/DDBJ databases">
        <title>A genome reference for cultivated species of the human gut microbiota.</title>
        <authorList>
            <person name="Zou Y."/>
            <person name="Xue W."/>
            <person name="Luo G."/>
        </authorList>
    </citation>
    <scope>NUCLEOTIDE SEQUENCE [LARGE SCALE GENOMIC DNA]</scope>
    <source>
        <strain evidence="2 3">AF22-3AC</strain>
    </source>
</reference>
<proteinExistence type="predicted"/>
<protein>
    <submittedName>
        <fullName evidence="2">Helix-turn-helix domain-containing protein</fullName>
    </submittedName>
</protein>
<evidence type="ECO:0000313" key="2">
    <source>
        <dbReference type="EMBL" id="RGS34789.1"/>
    </source>
</evidence>
<accession>A0A412ID77</accession>
<dbReference type="InterPro" id="IPR010093">
    <property type="entry name" value="SinI_DNA-bd"/>
</dbReference>
<dbReference type="InterPro" id="IPR041657">
    <property type="entry name" value="HTH_17"/>
</dbReference>
<evidence type="ECO:0000313" key="3">
    <source>
        <dbReference type="Proteomes" id="UP000283341"/>
    </source>
</evidence>
<dbReference type="RefSeq" id="WP_032560924.1">
    <property type="nucleotide sequence ID" value="NZ_JADNFX010000048.1"/>
</dbReference>
<dbReference type="Pfam" id="PF12728">
    <property type="entry name" value="HTH_17"/>
    <property type="match status" value="1"/>
</dbReference>
<gene>
    <name evidence="2" type="ORF">DWX97_18275</name>
</gene>